<reference evidence="3" key="1">
    <citation type="journal article" date="2012" name="PLoS ONE">
        <title>Comparative analysis of genome sequences covering the seven cronobacter species.</title>
        <authorList>
            <person name="Joseph S."/>
            <person name="Desai P."/>
            <person name="Ji Y."/>
            <person name="Cummings C.A."/>
            <person name="Shih R."/>
            <person name="Degoricija L."/>
            <person name="Rico A."/>
            <person name="Brzoska P."/>
            <person name="Hamby S.E."/>
            <person name="Masood N."/>
            <person name="Hariri S."/>
            <person name="Sonbol H."/>
            <person name="Chuzhanova N."/>
            <person name="McClelland M."/>
            <person name="Furtado M.R."/>
            <person name="Forsythe S.J."/>
        </authorList>
    </citation>
    <scope>NUCLEOTIDE SEQUENCE [LARGE SCALE GENOMIC DNA]</scope>
    <source>
        <strain evidence="3">1210</strain>
    </source>
</reference>
<dbReference type="InterPro" id="IPR009476">
    <property type="entry name" value="DUF1097"/>
</dbReference>
<keyword evidence="1" id="KW-0812">Transmembrane</keyword>
<proteinExistence type="predicted"/>
<feature type="transmembrane region" description="Helical" evidence="1">
    <location>
        <begin position="110"/>
        <end position="128"/>
    </location>
</feature>
<accession>A0ABP1W3X3</accession>
<evidence type="ECO:0008006" key="4">
    <source>
        <dbReference type="Google" id="ProtNLM"/>
    </source>
</evidence>
<organism evidence="2 3">
    <name type="scientific">Cronobacter dublinensis 1210</name>
    <dbReference type="NCBI Taxonomy" id="1208656"/>
    <lineage>
        <taxon>Bacteria</taxon>
        <taxon>Pseudomonadati</taxon>
        <taxon>Pseudomonadota</taxon>
        <taxon>Gammaproteobacteria</taxon>
        <taxon>Enterobacterales</taxon>
        <taxon>Enterobacteriaceae</taxon>
        <taxon>Cronobacter</taxon>
    </lineage>
</organism>
<feature type="transmembrane region" description="Helical" evidence="1">
    <location>
        <begin position="57"/>
        <end position="78"/>
    </location>
</feature>
<dbReference type="Proteomes" id="UP000009342">
    <property type="component" value="Unassembled WGS sequence"/>
</dbReference>
<comment type="caution">
    <text evidence="2">The sequence shown here is derived from an EMBL/GenBank/DDBJ whole genome shotgun (WGS) entry which is preliminary data.</text>
</comment>
<keyword evidence="1" id="KW-0472">Membrane</keyword>
<keyword evidence="1" id="KW-1133">Transmembrane helix</keyword>
<gene>
    <name evidence="2" type="ORF">BN134_509</name>
</gene>
<protein>
    <recommendedName>
        <fullName evidence="4">Glutathione-regulated potassium-efflux system protein</fullName>
    </recommendedName>
</protein>
<feature type="transmembrane region" description="Helical" evidence="1">
    <location>
        <begin position="84"/>
        <end position="103"/>
    </location>
</feature>
<evidence type="ECO:0000256" key="1">
    <source>
        <dbReference type="SAM" id="Phobius"/>
    </source>
</evidence>
<sequence>MGGVLLRYAAMNRHFSLALTTGLLSALWAWSAVALGLPSWAGFLGCTAWFASPKGGISGFLTILFTLCSGVLWAQVIIAGSAVAPGLTWLSYAMTGVVAFLMCIQSRQTLLGFVPGTFIGACATFAGQGDWKSVLPALLLGLLFGVAMKGSGLWLAQRSEPKKTATAEK</sequence>
<keyword evidence="3" id="KW-1185">Reference proteome</keyword>
<evidence type="ECO:0000313" key="3">
    <source>
        <dbReference type="Proteomes" id="UP000009342"/>
    </source>
</evidence>
<dbReference type="EMBL" id="CAKZ01000019">
    <property type="protein sequence ID" value="CCJ79803.1"/>
    <property type="molecule type" value="Genomic_DNA"/>
</dbReference>
<feature type="transmembrane region" description="Helical" evidence="1">
    <location>
        <begin position="134"/>
        <end position="156"/>
    </location>
</feature>
<name>A0ABP1W3X3_9ENTR</name>
<dbReference type="Pfam" id="PF06496">
    <property type="entry name" value="DUF1097"/>
    <property type="match status" value="1"/>
</dbReference>
<evidence type="ECO:0000313" key="2">
    <source>
        <dbReference type="EMBL" id="CCJ79803.1"/>
    </source>
</evidence>
<feature type="transmembrane region" description="Helical" evidence="1">
    <location>
        <begin position="27"/>
        <end position="50"/>
    </location>
</feature>